<keyword evidence="1" id="KW-0472">Membrane</keyword>
<reference evidence="2" key="1">
    <citation type="submission" date="2021-06" db="EMBL/GenBank/DDBJ databases">
        <authorList>
            <person name="Kallberg Y."/>
            <person name="Tangrot J."/>
            <person name="Rosling A."/>
        </authorList>
    </citation>
    <scope>NUCLEOTIDE SEQUENCE</scope>
    <source>
        <strain evidence="2">FL130A</strain>
    </source>
</reference>
<dbReference type="GO" id="GO:0000329">
    <property type="term" value="C:fungal-type vacuole membrane"/>
    <property type="evidence" value="ECO:0007669"/>
    <property type="project" value="InterPro"/>
</dbReference>
<dbReference type="PANTHER" id="PTHR35895">
    <property type="entry name" value="CHROMOSOME 16, WHOLE GENOME SHOTGUN SEQUENCE"/>
    <property type="match status" value="1"/>
</dbReference>
<keyword evidence="1" id="KW-0812">Transmembrane</keyword>
<sequence>MSYYDKCAGHASSDSISPKETEIRNSILSYTTYHDRELAKKRSSNQLYGYDDTSIWYKKKGAWICGGILAIVLAILIPIILFVIFPASVQRAVYNANTTFDSLMITTEGENQFHLNMNGSITNVGQLKAVVSYPEPAEVHWNGNKLGTISLPDILINEGNGKLDNDGDLMITDPDAFANFTRVHLTEETFTWTLKSKINVQVLGIVKKDLYLEKAITLKVISTSLYNPSPIGIHIGTLNLNISIDKASIGSVNSVDKNLTIYPGYNEMNFSGIVDIEQTEQGLQTLSKFIQDYTNNVAIPITATGAYMNGSDQTFEFTASVQRYNGLSIASALIQSITLSKASLKFNKSEDGLTSFISAENAIANYQFPFDIPFKVSQVKQNIALWYHDVALAALESPWAQASNDENKIHLPIPPSPLKIIDGQQKNFGKFIAALASKDNVPFELRGNTEVRAKTGIGNIEIKGFDFKASSNLKGFNGLNYVVGGKGLDASLSQPSELILDFKITSNGSKISSEKSLIEILKTTGSPIIQGLIDTAKLSFDSIMLTNLSDTKFNSVVKGKISNTGPVAAEIIFTKEVVVSSNGKQLGFMHMQPIKTTANGYGSLNSTITFTVTNPDALEQFTEQLIGNPSAKLELSSTGLIVSVLGVNFTDLTFNKEVLLKGSNGFKNDVKILAFNLSESASEGGMAMEAQTAIFNHGPVGIDAGALSFKPVFEDVEFEPVSASNVILQPGSNNILKLKGRITNKTNPRDVAAISKLFSLFATGTPITLQTVVTNATPSSGSCQWLSKALSKRSLDVVLKSSQPDLITFVEIKSANTTFTTSTAYKPLLSSDIVSGFSNSFGVPIDILAIEQSIDVFNNHVNMAKLVVPLTPVKTNVKKQTMEVVFKDVPLVVNSGQKSNFNEYIKEITLEKSKELQFKGIANITVKTPAGTFNVTGVKFNAKTKVTGFQGFTKNPVSVSDLDVVSGTPTALFLNVKTSLFNPSNFAIKAGDISFLFSASNATLGTVNIKGLSMLPGKNSLNAVVNFSPKAADVSVALNLLTNFLEGVDQNVSISGSENSTPIESLQEAFAGISLNTKFPGNKKPLLVSTSLGFNKDTLTTGNATGSVTLSNPFSASITLLTINSNVTFKGIPLATINIPKLPKPITIPGKVTNFVTKPLPIKLNLDPLTILRVIISLFDVNPSDIGNKISSLNNTIPELGDIISSLTSGIIDIEDIFSSLDNGIPDVGDIIPLLNSSIPDIGDIIPSLNSSIPDIGDIIPDVVSSLIPNSGGSTSVFKKRAEEPFSFLKVDIALTSLASIDQFLTILNFTQKDVPVTFDGLKLNLDDPILKALLKLASSLLIQPIVDGSELTTTQVDIKNIRASSFIAHLKGSITNTGPIDSEISFPTGLQVAFQGVVLGKLHLPPIKAAANIGATIESDAKFQIDDVEKFAVFTGDLLESDKFTWDLSANDVNVKVFGIDFNEISIKKSITLNGFSGLKNVTTKGFKLEGASPDGKGLAYKLTTDIVDSSDIGIDLGKIVFNVIAAGVVLGPIKANNVNLVAKSENLIPFKGEIVKSPEVTKLLPILINALATGAALPVQVVGQSVKPPGANGPVPWLEEPFKKLSLNLTLQLPSSKTTGSPVKKVQITDFDLVFTAETAFSPLASSSGIVSQVDTSSLGIPVTLKKVAQNIVILDGKSTVASLNLPFSAPKITRDGIAVSFKNQHLIADDSEQNAFATFIAELTLAKEKDFTLAGTLGLIADTPLGQVTLNNIPFSAPTSLKGLQGLKSAPVTVSNVVVHGGTKEFLDIGITVSITNPSNVEVGAGDVALDIFFGQSKVGQAILKNLVLNRGVNSIPAQFQYAPTGDAITGDGANLLGNFLENKDSQLVIRGSPASTPIKSLQPTFANLELSSSLQGIDSPLIRSVNVSVNLATNASTTSFVLFNPLDAAFGVTAIHVKAFLSGKTELIGTIDIQIPSPGLPVPSKKPTTSPSIPFTLKVDPTSLIPIIASHGGKLPVDIKLNTTALIGEYSATINYAQNNLLANIAVT</sequence>
<dbReference type="Proteomes" id="UP000789508">
    <property type="component" value="Unassembled WGS sequence"/>
</dbReference>
<evidence type="ECO:0000256" key="1">
    <source>
        <dbReference type="SAM" id="Phobius"/>
    </source>
</evidence>
<gene>
    <name evidence="2" type="ORF">ALEPTO_LOCUS6196</name>
</gene>
<proteinExistence type="predicted"/>
<keyword evidence="3" id="KW-1185">Reference proteome</keyword>
<name>A0A9N9BBH6_9GLOM</name>
<dbReference type="SUPFAM" id="SSF117070">
    <property type="entry name" value="LEA14-like"/>
    <property type="match status" value="1"/>
</dbReference>
<dbReference type="EMBL" id="CAJVPS010002018">
    <property type="protein sequence ID" value="CAG8557724.1"/>
    <property type="molecule type" value="Genomic_DNA"/>
</dbReference>
<comment type="caution">
    <text evidence="2">The sequence shown here is derived from an EMBL/GenBank/DDBJ whole genome shotgun (WGS) entry which is preliminary data.</text>
</comment>
<evidence type="ECO:0000313" key="2">
    <source>
        <dbReference type="EMBL" id="CAG8557724.1"/>
    </source>
</evidence>
<feature type="transmembrane region" description="Helical" evidence="1">
    <location>
        <begin position="62"/>
        <end position="85"/>
    </location>
</feature>
<accession>A0A9N9BBH6</accession>
<dbReference type="OrthoDB" id="10039566at2759"/>
<dbReference type="InterPro" id="IPR046368">
    <property type="entry name" value="Tag1"/>
</dbReference>
<dbReference type="PANTHER" id="PTHR35895:SF1">
    <property type="entry name" value="LIPID-BINDING SERUM GLYCOPROTEIN C-TERMINAL DOMAIN-CONTAINING PROTEIN"/>
    <property type="match status" value="1"/>
</dbReference>
<organism evidence="2 3">
    <name type="scientific">Ambispora leptoticha</name>
    <dbReference type="NCBI Taxonomy" id="144679"/>
    <lineage>
        <taxon>Eukaryota</taxon>
        <taxon>Fungi</taxon>
        <taxon>Fungi incertae sedis</taxon>
        <taxon>Mucoromycota</taxon>
        <taxon>Glomeromycotina</taxon>
        <taxon>Glomeromycetes</taxon>
        <taxon>Archaeosporales</taxon>
        <taxon>Ambisporaceae</taxon>
        <taxon>Ambispora</taxon>
    </lineage>
</organism>
<dbReference type="InterPro" id="IPR022185">
    <property type="entry name" value="DUF3712"/>
</dbReference>
<dbReference type="Pfam" id="PF12505">
    <property type="entry name" value="DUF3712"/>
    <property type="match status" value="5"/>
</dbReference>
<evidence type="ECO:0000313" key="3">
    <source>
        <dbReference type="Proteomes" id="UP000789508"/>
    </source>
</evidence>
<protein>
    <submittedName>
        <fullName evidence="2">10486_t:CDS:1</fullName>
    </submittedName>
</protein>
<keyword evidence="1" id="KW-1133">Transmembrane helix</keyword>